<dbReference type="Proteomes" id="UP000176389">
    <property type="component" value="Unassembled WGS sequence"/>
</dbReference>
<evidence type="ECO:0000256" key="1">
    <source>
        <dbReference type="ARBA" id="ARBA00022490"/>
    </source>
</evidence>
<dbReference type="EMBL" id="MHCS01000028">
    <property type="protein sequence ID" value="OGY26252.1"/>
    <property type="molecule type" value="Genomic_DNA"/>
</dbReference>
<accession>A0A1G1WEW8</accession>
<dbReference type="GO" id="GO:0009252">
    <property type="term" value="P:peptidoglycan biosynthetic process"/>
    <property type="evidence" value="ECO:0007669"/>
    <property type="project" value="UniProtKB-UniRule"/>
</dbReference>
<keyword evidence="3" id="KW-0133">Cell shape</keyword>
<organism evidence="4 5">
    <name type="scientific">Candidatus Woykebacteria bacterium RBG_16_43_9</name>
    <dbReference type="NCBI Taxonomy" id="1802596"/>
    <lineage>
        <taxon>Bacteria</taxon>
        <taxon>Candidatus Woykeibacteriota</taxon>
    </lineage>
</organism>
<dbReference type="Pfam" id="PF13083">
    <property type="entry name" value="KH_KhpA-B"/>
    <property type="match status" value="1"/>
</dbReference>
<dbReference type="SUPFAM" id="SSF54814">
    <property type="entry name" value="Prokaryotic type KH domain (KH-domain type II)"/>
    <property type="match status" value="1"/>
</dbReference>
<reference evidence="4 5" key="1">
    <citation type="journal article" date="2016" name="Nat. Commun.">
        <title>Thousands of microbial genomes shed light on interconnected biogeochemical processes in an aquifer system.</title>
        <authorList>
            <person name="Anantharaman K."/>
            <person name="Brown C.T."/>
            <person name="Hug L.A."/>
            <person name="Sharon I."/>
            <person name="Castelle C.J."/>
            <person name="Probst A.J."/>
            <person name="Thomas B.C."/>
            <person name="Singh A."/>
            <person name="Wilkins M.J."/>
            <person name="Karaoz U."/>
            <person name="Brodie E.L."/>
            <person name="Williams K.H."/>
            <person name="Hubbard S.S."/>
            <person name="Banfield J.F."/>
        </authorList>
    </citation>
    <scope>NUCLEOTIDE SEQUENCE [LARGE SCALE GENOMIC DNA]</scope>
</reference>
<name>A0A1G1WEW8_9BACT</name>
<dbReference type="STRING" id="1802596.A2Z11_03445"/>
<dbReference type="PROSITE" id="PS50084">
    <property type="entry name" value="KH_TYPE_1"/>
    <property type="match status" value="1"/>
</dbReference>
<keyword evidence="1 3" id="KW-0963">Cytoplasm</keyword>
<evidence type="ECO:0000313" key="5">
    <source>
        <dbReference type="Proteomes" id="UP000176389"/>
    </source>
</evidence>
<evidence type="ECO:0000256" key="3">
    <source>
        <dbReference type="HAMAP-Rule" id="MF_00088"/>
    </source>
</evidence>
<dbReference type="InterPro" id="IPR009019">
    <property type="entry name" value="KH_sf_prok-type"/>
</dbReference>
<comment type="subcellular location">
    <subcellularLocation>
        <location evidence="3">Cytoplasm</location>
    </subcellularLocation>
</comment>
<protein>
    <recommendedName>
        <fullName evidence="3">RNA-binding protein KhpA</fullName>
    </recommendedName>
    <alternativeName>
        <fullName evidence="3">KH-domain protein A</fullName>
    </alternativeName>
</protein>
<comment type="similarity">
    <text evidence="3">Belongs to the KhpA RNA-binding protein family.</text>
</comment>
<evidence type="ECO:0000256" key="2">
    <source>
        <dbReference type="ARBA" id="ARBA00022884"/>
    </source>
</evidence>
<keyword evidence="3" id="KW-0143">Chaperone</keyword>
<dbReference type="GO" id="GO:0008360">
    <property type="term" value="P:regulation of cell shape"/>
    <property type="evidence" value="ECO:0007669"/>
    <property type="project" value="UniProtKB-KW"/>
</dbReference>
<dbReference type="GO" id="GO:0003723">
    <property type="term" value="F:RNA binding"/>
    <property type="evidence" value="ECO:0007669"/>
    <property type="project" value="UniProtKB-UniRule"/>
</dbReference>
<dbReference type="InterPro" id="IPR020627">
    <property type="entry name" value="KhpA"/>
</dbReference>
<comment type="subunit">
    <text evidence="3">Forms a complex with KhpB.</text>
</comment>
<proteinExistence type="inferred from homology"/>
<dbReference type="CDD" id="cd22533">
    <property type="entry name" value="KH-II_YlqC-like"/>
    <property type="match status" value="1"/>
</dbReference>
<dbReference type="Gene3D" id="3.30.300.20">
    <property type="match status" value="1"/>
</dbReference>
<gene>
    <name evidence="3" type="primary">khpA</name>
    <name evidence="4" type="ORF">A2Z11_03445</name>
</gene>
<comment type="caution">
    <text evidence="4">The sequence shown here is derived from an EMBL/GenBank/DDBJ whole genome shotgun (WGS) entry which is preliminary data.</text>
</comment>
<evidence type="ECO:0000313" key="4">
    <source>
        <dbReference type="EMBL" id="OGY26252.1"/>
    </source>
</evidence>
<keyword evidence="2 3" id="KW-0694">RNA-binding</keyword>
<comment type="function">
    <text evidence="3">A probable RNA chaperone. Forms a complex with KhpB which binds to cellular RNA and controls its expression. Plays a role in peptidoglycan (PG) homeostasis and cell length regulation.</text>
</comment>
<dbReference type="HAMAP" id="MF_00088">
    <property type="entry name" value="KhpA"/>
    <property type="match status" value="1"/>
</dbReference>
<dbReference type="PANTHER" id="PTHR34654">
    <property type="entry name" value="UPF0109 PROTEIN SCO5592"/>
    <property type="match status" value="1"/>
</dbReference>
<dbReference type="PANTHER" id="PTHR34654:SF1">
    <property type="entry name" value="RNA-BINDING PROTEIN KHPA"/>
    <property type="match status" value="1"/>
</dbReference>
<dbReference type="AlphaFoldDB" id="A0A1G1WEW8"/>
<dbReference type="GO" id="GO:0071555">
    <property type="term" value="P:cell wall organization"/>
    <property type="evidence" value="ECO:0007669"/>
    <property type="project" value="UniProtKB-KW"/>
</dbReference>
<sequence>MKKLIEFLAKSLTTEPDKVIVEEVVVDNRQIIKLSVANEDMGMIIGKSGRIIKAIRTLLKIKAIKENKRVYLELVEQDAING</sequence>
<dbReference type="InterPro" id="IPR015946">
    <property type="entry name" value="KH_dom-like_a/b"/>
</dbReference>
<keyword evidence="3" id="KW-0961">Cell wall biogenesis/degradation</keyword>
<dbReference type="GO" id="GO:0005737">
    <property type="term" value="C:cytoplasm"/>
    <property type="evidence" value="ECO:0007669"/>
    <property type="project" value="UniProtKB-SubCell"/>
</dbReference>